<organism evidence="5 6">
    <name type="scientific">Mycena sanguinolenta</name>
    <dbReference type="NCBI Taxonomy" id="230812"/>
    <lineage>
        <taxon>Eukaryota</taxon>
        <taxon>Fungi</taxon>
        <taxon>Dikarya</taxon>
        <taxon>Basidiomycota</taxon>
        <taxon>Agaricomycotina</taxon>
        <taxon>Agaricomycetes</taxon>
        <taxon>Agaricomycetidae</taxon>
        <taxon>Agaricales</taxon>
        <taxon>Marasmiineae</taxon>
        <taxon>Mycenaceae</taxon>
        <taxon>Mycena</taxon>
    </lineage>
</organism>
<evidence type="ECO:0000256" key="1">
    <source>
        <dbReference type="ARBA" id="ARBA00004123"/>
    </source>
</evidence>
<comment type="caution">
    <text evidence="5">The sequence shown here is derived from an EMBL/GenBank/DDBJ whole genome shotgun (WGS) entry which is preliminary data.</text>
</comment>
<dbReference type="InterPro" id="IPR001138">
    <property type="entry name" value="Zn2Cys6_DnaBD"/>
</dbReference>
<name>A0A8H7DDF5_9AGAR</name>
<dbReference type="EMBL" id="JACAZH010000004">
    <property type="protein sequence ID" value="KAF7370330.1"/>
    <property type="molecule type" value="Genomic_DNA"/>
</dbReference>
<reference evidence="5" key="1">
    <citation type="submission" date="2020-05" db="EMBL/GenBank/DDBJ databases">
        <title>Mycena genomes resolve the evolution of fungal bioluminescence.</title>
        <authorList>
            <person name="Tsai I.J."/>
        </authorList>
    </citation>
    <scope>NUCLEOTIDE SEQUENCE</scope>
    <source>
        <strain evidence="5">160909Yilan</strain>
    </source>
</reference>
<gene>
    <name evidence="5" type="ORF">MSAN_00664400</name>
</gene>
<feature type="compositionally biased region" description="Polar residues" evidence="3">
    <location>
        <begin position="107"/>
        <end position="122"/>
    </location>
</feature>
<evidence type="ECO:0000256" key="2">
    <source>
        <dbReference type="ARBA" id="ARBA00023242"/>
    </source>
</evidence>
<dbReference type="PROSITE" id="PS50048">
    <property type="entry name" value="ZN2_CY6_FUNGAL_2"/>
    <property type="match status" value="1"/>
</dbReference>
<evidence type="ECO:0000313" key="6">
    <source>
        <dbReference type="Proteomes" id="UP000623467"/>
    </source>
</evidence>
<dbReference type="SMART" id="SM00066">
    <property type="entry name" value="GAL4"/>
    <property type="match status" value="1"/>
</dbReference>
<feature type="region of interest" description="Disordered" evidence="3">
    <location>
        <begin position="1"/>
        <end position="29"/>
    </location>
</feature>
<dbReference type="SUPFAM" id="SSF57701">
    <property type="entry name" value="Zn2/Cys6 DNA-binding domain"/>
    <property type="match status" value="1"/>
</dbReference>
<keyword evidence="6" id="KW-1185">Reference proteome</keyword>
<dbReference type="Pfam" id="PF00172">
    <property type="entry name" value="Zn_clus"/>
    <property type="match status" value="1"/>
</dbReference>
<dbReference type="GO" id="GO:0005634">
    <property type="term" value="C:nucleus"/>
    <property type="evidence" value="ECO:0007669"/>
    <property type="project" value="UniProtKB-SubCell"/>
</dbReference>
<dbReference type="InterPro" id="IPR050613">
    <property type="entry name" value="Sec_Metabolite_Reg"/>
</dbReference>
<dbReference type="Gene3D" id="4.10.240.10">
    <property type="entry name" value="Zn(2)-C6 fungal-type DNA-binding domain"/>
    <property type="match status" value="1"/>
</dbReference>
<dbReference type="PROSITE" id="PS00463">
    <property type="entry name" value="ZN2_CY6_FUNGAL_1"/>
    <property type="match status" value="1"/>
</dbReference>
<dbReference type="Proteomes" id="UP000623467">
    <property type="component" value="Unassembled WGS sequence"/>
</dbReference>
<dbReference type="PANTHER" id="PTHR31001">
    <property type="entry name" value="UNCHARACTERIZED TRANSCRIPTIONAL REGULATORY PROTEIN"/>
    <property type="match status" value="1"/>
</dbReference>
<comment type="subcellular location">
    <subcellularLocation>
        <location evidence="1">Nucleus</location>
    </subcellularLocation>
</comment>
<proteinExistence type="predicted"/>
<dbReference type="PANTHER" id="PTHR31001:SF81">
    <property type="entry name" value="ZN(II)2CYS6 TRANSCRIPTION FACTOR"/>
    <property type="match status" value="1"/>
</dbReference>
<feature type="domain" description="Zn(2)-C6 fungal-type" evidence="4">
    <location>
        <begin position="32"/>
        <end position="64"/>
    </location>
</feature>
<evidence type="ECO:0000259" key="4">
    <source>
        <dbReference type="PROSITE" id="PS50048"/>
    </source>
</evidence>
<evidence type="ECO:0000256" key="3">
    <source>
        <dbReference type="SAM" id="MobiDB-lite"/>
    </source>
</evidence>
<protein>
    <recommendedName>
        <fullName evidence="4">Zn(2)-C6 fungal-type domain-containing protein</fullName>
    </recommendedName>
</protein>
<keyword evidence="2" id="KW-0539">Nucleus</keyword>
<accession>A0A8H7DDF5</accession>
<dbReference type="AlphaFoldDB" id="A0A8H7DDF5"/>
<evidence type="ECO:0000313" key="5">
    <source>
        <dbReference type="EMBL" id="KAF7370330.1"/>
    </source>
</evidence>
<feature type="region of interest" description="Disordered" evidence="3">
    <location>
        <begin position="101"/>
        <end position="135"/>
    </location>
</feature>
<dbReference type="GO" id="GO:0008270">
    <property type="term" value="F:zinc ion binding"/>
    <property type="evidence" value="ECO:0007669"/>
    <property type="project" value="InterPro"/>
</dbReference>
<dbReference type="InterPro" id="IPR036864">
    <property type="entry name" value="Zn2-C6_fun-type_DNA-bd_sf"/>
</dbReference>
<sequence length="308" mass="33315">MSPPGSPRTSSKTAAPSEGDHRKRRRNRTTQSCLNCHTTKRMCDRKRPTCSRCLQLGISANCVYEIDDPNRPANKTKEDGGIRLMNRIAELEGVIRELKNKPRPAQARSSPALSAMSPTHSGIATPPHSAGWSSPHPGYNSSGQNLYLPSGMGTQQPALGYSRPSDSLASLMAAYADLTGHMSVRRGGHCSCLNEASCYNAVLELSLRLRKAADVLARSPSHSSHSDCALNTHISELDNFAKNSLLDIPSYDSSLASGFSRGSSSGRVDPPSSPPNIFDQSYGENNNPVWNLGDSDNFMSWMPAQRSV</sequence>
<dbReference type="CDD" id="cd00067">
    <property type="entry name" value="GAL4"/>
    <property type="match status" value="1"/>
</dbReference>
<dbReference type="GO" id="GO:0000981">
    <property type="term" value="F:DNA-binding transcription factor activity, RNA polymerase II-specific"/>
    <property type="evidence" value="ECO:0007669"/>
    <property type="project" value="InterPro"/>
</dbReference>
<dbReference type="OrthoDB" id="2269373at2759"/>